<dbReference type="eggNOG" id="COG3059">
    <property type="taxonomic scope" value="Bacteria"/>
</dbReference>
<dbReference type="HOGENOM" id="CLU_1445776_0_0_0"/>
<evidence type="ECO:0008006" key="4">
    <source>
        <dbReference type="Google" id="ProtNLM"/>
    </source>
</evidence>
<feature type="transmembrane region" description="Helical" evidence="1">
    <location>
        <begin position="158"/>
        <end position="177"/>
    </location>
</feature>
<gene>
    <name evidence="2" type="ordered locus">AciX8_1146</name>
</gene>
<accession>G8NWW3</accession>
<protein>
    <recommendedName>
        <fullName evidence="4">DUF417 family protein</fullName>
    </recommendedName>
</protein>
<keyword evidence="3" id="KW-1185">Reference proteome</keyword>
<dbReference type="OrthoDB" id="115654at2"/>
<feature type="transmembrane region" description="Helical" evidence="1">
    <location>
        <begin position="96"/>
        <end position="113"/>
    </location>
</feature>
<keyword evidence="1" id="KW-0812">Transmembrane</keyword>
<dbReference type="InterPro" id="IPR007339">
    <property type="entry name" value="RclC-like"/>
</dbReference>
<dbReference type="STRING" id="682795.AciX8_1146"/>
<evidence type="ECO:0000313" key="3">
    <source>
        <dbReference type="Proteomes" id="UP000007113"/>
    </source>
</evidence>
<organism evidence="2 3">
    <name type="scientific">Granulicella mallensis (strain ATCC BAA-1857 / DSM 23137 / MP5ACTX8)</name>
    <dbReference type="NCBI Taxonomy" id="682795"/>
    <lineage>
        <taxon>Bacteria</taxon>
        <taxon>Pseudomonadati</taxon>
        <taxon>Acidobacteriota</taxon>
        <taxon>Terriglobia</taxon>
        <taxon>Terriglobales</taxon>
        <taxon>Acidobacteriaceae</taxon>
        <taxon>Granulicella</taxon>
    </lineage>
</organism>
<keyword evidence="1" id="KW-0472">Membrane</keyword>
<dbReference type="RefSeq" id="WP_014264371.1">
    <property type="nucleotide sequence ID" value="NC_016631.1"/>
</dbReference>
<sequence>MDRVSSEQSMNAENQDLVSVGSSIEAKSLLTKVAAWVSDRNIPFLISSIGMIAMLLWAGSFKMTAPGAEGIIPLVSNSPLISWHFKVFGPYVGSDLIGLTEIIAATLMIVGYLKPKAGIVGGLIACVMFFITSTMVMTTPGAIIVVKGLRYMSFTGLFLFKDIISLGVAFYLVTYFGKRAILSENKN</sequence>
<keyword evidence="1" id="KW-1133">Transmembrane helix</keyword>
<dbReference type="PANTHER" id="PTHR40106">
    <property type="entry name" value="INNER MEMBRANE PROTEIN RCLC"/>
    <property type="match status" value="1"/>
</dbReference>
<dbReference type="AlphaFoldDB" id="G8NWW3"/>
<dbReference type="KEGG" id="gma:AciX8_1146"/>
<evidence type="ECO:0000256" key="1">
    <source>
        <dbReference type="SAM" id="Phobius"/>
    </source>
</evidence>
<dbReference type="GO" id="GO:0005886">
    <property type="term" value="C:plasma membrane"/>
    <property type="evidence" value="ECO:0007669"/>
    <property type="project" value="TreeGrafter"/>
</dbReference>
<feature type="transmembrane region" description="Helical" evidence="1">
    <location>
        <begin position="120"/>
        <end position="146"/>
    </location>
</feature>
<dbReference type="PANTHER" id="PTHR40106:SF1">
    <property type="entry name" value="INNER MEMBRANE PROTEIN RCLC"/>
    <property type="match status" value="1"/>
</dbReference>
<name>G8NWW3_GRAMM</name>
<dbReference type="EMBL" id="CP003130">
    <property type="protein sequence ID" value="AEU35491.1"/>
    <property type="molecule type" value="Genomic_DNA"/>
</dbReference>
<reference evidence="2 3" key="1">
    <citation type="submission" date="2011-11" db="EMBL/GenBank/DDBJ databases">
        <title>Complete sequence of Granulicella mallensis MP5ACTX8.</title>
        <authorList>
            <consortium name="US DOE Joint Genome Institute"/>
            <person name="Lucas S."/>
            <person name="Copeland A."/>
            <person name="Lapidus A."/>
            <person name="Cheng J.-F."/>
            <person name="Goodwin L."/>
            <person name="Pitluck S."/>
            <person name="Peters L."/>
            <person name="Lu M."/>
            <person name="Detter J.C."/>
            <person name="Han C."/>
            <person name="Tapia R."/>
            <person name="Land M."/>
            <person name="Hauser L."/>
            <person name="Kyrpides N."/>
            <person name="Ivanova N."/>
            <person name="Mikhailova N."/>
            <person name="Pagani I."/>
            <person name="Rawat S."/>
            <person name="Mannisto M."/>
            <person name="Haggblom M."/>
            <person name="Woyke T."/>
        </authorList>
    </citation>
    <scope>NUCLEOTIDE SEQUENCE [LARGE SCALE GENOMIC DNA]</scope>
    <source>
        <strain evidence="3">ATCC BAA-1857 / DSM 23137 / MP5ACTX8</strain>
    </source>
</reference>
<dbReference type="Proteomes" id="UP000007113">
    <property type="component" value="Chromosome"/>
</dbReference>
<proteinExistence type="predicted"/>
<dbReference type="GO" id="GO:1901530">
    <property type="term" value="P:response to hypochlorite"/>
    <property type="evidence" value="ECO:0007669"/>
    <property type="project" value="TreeGrafter"/>
</dbReference>
<evidence type="ECO:0000313" key="2">
    <source>
        <dbReference type="EMBL" id="AEU35491.1"/>
    </source>
</evidence>
<feature type="transmembrane region" description="Helical" evidence="1">
    <location>
        <begin position="42"/>
        <end position="60"/>
    </location>
</feature>
<dbReference type="Pfam" id="PF04224">
    <property type="entry name" value="DUF417"/>
    <property type="match status" value="1"/>
</dbReference>